<gene>
    <name evidence="5" type="ORF">AS030_07795</name>
</gene>
<name>A0A0V8JEF1_9BACL</name>
<feature type="chain" id="PRO_5006893933" description="ABC transporter substrate-binding protein" evidence="4">
    <location>
        <begin position="23"/>
        <end position="441"/>
    </location>
</feature>
<dbReference type="PROSITE" id="PS51257">
    <property type="entry name" value="PROKAR_LIPOPROTEIN"/>
    <property type="match status" value="1"/>
</dbReference>
<dbReference type="Gene3D" id="3.40.190.10">
    <property type="entry name" value="Periplasmic binding protein-like II"/>
    <property type="match status" value="2"/>
</dbReference>
<dbReference type="SUPFAM" id="SSF53850">
    <property type="entry name" value="Periplasmic binding protein-like II"/>
    <property type="match status" value="1"/>
</dbReference>
<reference evidence="5 6" key="1">
    <citation type="journal article" date="2014" name="Antonie Van Leeuwenhoek">
        <title>Fictibacillus enclensis sp. nov., isolated from marine sediment.</title>
        <authorList>
            <person name="Dastager S.G."/>
            <person name="Mawlankar R."/>
            <person name="Srinivasan K."/>
            <person name="Tang S.K."/>
            <person name="Lee J.C."/>
            <person name="Ramana V.V."/>
            <person name="Shouche Y.S."/>
        </authorList>
    </citation>
    <scope>NUCLEOTIDE SEQUENCE [LARGE SCALE GENOMIC DNA]</scope>
    <source>
        <strain evidence="5 6">NIO-1003</strain>
    </source>
</reference>
<sequence length="441" mass="48870">MKKGKVLFLLILIFSLLVGCNAAPPTSGKKNEAKSEKLSWNNKKDLKGEEITLLWVNTDGANGPRGKILKEFTKDTGIKVKELAVDYNSLYNKITTAVLSNSADIDLAEMDTIWAGQFMEGGIAYDLADTVPKEVQKKYTQSSLSSVMYKDQLAAVPFFSSTKHFYWNKELLAKAGYNSPPKTWDEFREMSKKLTKNGVYGSAWSWKQAEGLNCDFVSLVYGFGGKFFDEKGAPVFNKGGGLKALQYMVDLTQKDKTVDPASLQWSEDDVKNAFSTGKIAMMTNWEGMYPDLNDPSKSKVVDKTDVGLMPGNGDVKSAAVTGSEGISLMKDSKHKQAALEFLKWMSTKKFQLPLFKNDGMYPTTEGLYDDPDLKAADKTKTVDKVMKQFEYGQNRPNAPGYVEWADILSAEIHEALLGKKSAKVALDTAAKKIKKAIEESK</sequence>
<dbReference type="PANTHER" id="PTHR43649">
    <property type="entry name" value="ARABINOSE-BINDING PROTEIN-RELATED"/>
    <property type="match status" value="1"/>
</dbReference>
<dbReference type="AlphaFoldDB" id="A0A0V8JEF1"/>
<evidence type="ECO:0008006" key="7">
    <source>
        <dbReference type="Google" id="ProtNLM"/>
    </source>
</evidence>
<organism evidence="5 6">
    <name type="scientific">Fictibacillus enclensis</name>
    <dbReference type="NCBI Taxonomy" id="1017270"/>
    <lineage>
        <taxon>Bacteria</taxon>
        <taxon>Bacillati</taxon>
        <taxon>Bacillota</taxon>
        <taxon>Bacilli</taxon>
        <taxon>Bacillales</taxon>
        <taxon>Fictibacillaceae</taxon>
        <taxon>Fictibacillus</taxon>
    </lineage>
</organism>
<evidence type="ECO:0000256" key="3">
    <source>
        <dbReference type="ARBA" id="ARBA00022729"/>
    </source>
</evidence>
<dbReference type="EMBL" id="LNQN01000001">
    <property type="protein sequence ID" value="KSU85397.1"/>
    <property type="molecule type" value="Genomic_DNA"/>
</dbReference>
<comment type="caution">
    <text evidence="5">The sequence shown here is derived from an EMBL/GenBank/DDBJ whole genome shotgun (WGS) entry which is preliminary data.</text>
</comment>
<evidence type="ECO:0000313" key="6">
    <source>
        <dbReference type="Proteomes" id="UP000054099"/>
    </source>
</evidence>
<dbReference type="Proteomes" id="UP000054099">
    <property type="component" value="Unassembled WGS sequence"/>
</dbReference>
<comment type="similarity">
    <text evidence="1">Belongs to the bacterial solute-binding protein 1 family.</text>
</comment>
<evidence type="ECO:0000256" key="2">
    <source>
        <dbReference type="ARBA" id="ARBA00022448"/>
    </source>
</evidence>
<proteinExistence type="inferred from homology"/>
<keyword evidence="6" id="KW-1185">Reference proteome</keyword>
<dbReference type="Pfam" id="PF01547">
    <property type="entry name" value="SBP_bac_1"/>
    <property type="match status" value="1"/>
</dbReference>
<dbReference type="InterPro" id="IPR050490">
    <property type="entry name" value="Bact_solute-bd_prot1"/>
</dbReference>
<dbReference type="InterPro" id="IPR006059">
    <property type="entry name" value="SBP"/>
</dbReference>
<dbReference type="RefSeq" id="WP_061970204.1">
    <property type="nucleotide sequence ID" value="NZ_FMAV01000001.1"/>
</dbReference>
<accession>A0A0V8JEF1</accession>
<keyword evidence="2" id="KW-0813">Transport</keyword>
<evidence type="ECO:0000256" key="4">
    <source>
        <dbReference type="SAM" id="SignalP"/>
    </source>
</evidence>
<feature type="signal peptide" evidence="4">
    <location>
        <begin position="1"/>
        <end position="22"/>
    </location>
</feature>
<protein>
    <recommendedName>
        <fullName evidence="7">ABC transporter substrate-binding protein</fullName>
    </recommendedName>
</protein>
<keyword evidence="3 4" id="KW-0732">Signal</keyword>
<evidence type="ECO:0000313" key="5">
    <source>
        <dbReference type="EMBL" id="KSU85397.1"/>
    </source>
</evidence>
<evidence type="ECO:0000256" key="1">
    <source>
        <dbReference type="ARBA" id="ARBA00008520"/>
    </source>
</evidence>
<dbReference type="PANTHER" id="PTHR43649:SF34">
    <property type="entry name" value="ABC TRANSPORTER PERIPLASMIC-BINDING PROTEIN YCJN-RELATED"/>
    <property type="match status" value="1"/>
</dbReference>